<organism evidence="2 3">
    <name type="scientific">Dreissena polymorpha</name>
    <name type="common">Zebra mussel</name>
    <name type="synonym">Mytilus polymorpha</name>
    <dbReference type="NCBI Taxonomy" id="45954"/>
    <lineage>
        <taxon>Eukaryota</taxon>
        <taxon>Metazoa</taxon>
        <taxon>Spiralia</taxon>
        <taxon>Lophotrochozoa</taxon>
        <taxon>Mollusca</taxon>
        <taxon>Bivalvia</taxon>
        <taxon>Autobranchia</taxon>
        <taxon>Heteroconchia</taxon>
        <taxon>Euheterodonta</taxon>
        <taxon>Imparidentia</taxon>
        <taxon>Neoheterodontei</taxon>
        <taxon>Myida</taxon>
        <taxon>Dreissenoidea</taxon>
        <taxon>Dreissenidae</taxon>
        <taxon>Dreissena</taxon>
    </lineage>
</organism>
<comment type="caution">
    <text evidence="2">The sequence shown here is derived from an EMBL/GenBank/DDBJ whole genome shotgun (WGS) entry which is preliminary data.</text>
</comment>
<name>A0A9D4HYF3_DREPO</name>
<dbReference type="Proteomes" id="UP000828390">
    <property type="component" value="Unassembled WGS sequence"/>
</dbReference>
<dbReference type="AlphaFoldDB" id="A0A9D4HYF3"/>
<evidence type="ECO:0000313" key="2">
    <source>
        <dbReference type="EMBL" id="KAH3737514.1"/>
    </source>
</evidence>
<gene>
    <name evidence="2" type="ORF">DPMN_044107</name>
</gene>
<accession>A0A9D4HYF3</accession>
<reference evidence="2" key="2">
    <citation type="submission" date="2020-11" db="EMBL/GenBank/DDBJ databases">
        <authorList>
            <person name="McCartney M.A."/>
            <person name="Auch B."/>
            <person name="Kono T."/>
            <person name="Mallez S."/>
            <person name="Becker A."/>
            <person name="Gohl D.M."/>
            <person name="Silverstein K.A.T."/>
            <person name="Koren S."/>
            <person name="Bechman K.B."/>
            <person name="Herman A."/>
            <person name="Abrahante J.E."/>
            <person name="Garbe J."/>
        </authorList>
    </citation>
    <scope>NUCLEOTIDE SEQUENCE</scope>
    <source>
        <strain evidence="2">Duluth1</strain>
        <tissue evidence="2">Whole animal</tissue>
    </source>
</reference>
<feature type="compositionally biased region" description="Basic and acidic residues" evidence="1">
    <location>
        <begin position="26"/>
        <end position="44"/>
    </location>
</feature>
<sequence length="101" mass="10941">MAASFHVANDEQNGRTGGWASGRADGQTDGRTDGQTDSQKDRQTKRQAGRQAEQKQSPDHLIRGHKNDYHVCKFQGSSAHSVGGDSGQDRRTDGQTAEITT</sequence>
<keyword evidence="3" id="KW-1185">Reference proteome</keyword>
<evidence type="ECO:0000313" key="3">
    <source>
        <dbReference type="Proteomes" id="UP000828390"/>
    </source>
</evidence>
<dbReference type="EMBL" id="JAIWYP010000011">
    <property type="protein sequence ID" value="KAH3737514.1"/>
    <property type="molecule type" value="Genomic_DNA"/>
</dbReference>
<proteinExistence type="predicted"/>
<feature type="region of interest" description="Disordered" evidence="1">
    <location>
        <begin position="1"/>
        <end position="101"/>
    </location>
</feature>
<reference evidence="2" key="1">
    <citation type="journal article" date="2019" name="bioRxiv">
        <title>The Genome of the Zebra Mussel, Dreissena polymorpha: A Resource for Invasive Species Research.</title>
        <authorList>
            <person name="McCartney M.A."/>
            <person name="Auch B."/>
            <person name="Kono T."/>
            <person name="Mallez S."/>
            <person name="Zhang Y."/>
            <person name="Obille A."/>
            <person name="Becker A."/>
            <person name="Abrahante J.E."/>
            <person name="Garbe J."/>
            <person name="Badalamenti J.P."/>
            <person name="Herman A."/>
            <person name="Mangelson H."/>
            <person name="Liachko I."/>
            <person name="Sullivan S."/>
            <person name="Sone E.D."/>
            <person name="Koren S."/>
            <person name="Silverstein K.A.T."/>
            <person name="Beckman K.B."/>
            <person name="Gohl D.M."/>
        </authorList>
    </citation>
    <scope>NUCLEOTIDE SEQUENCE</scope>
    <source>
        <strain evidence="2">Duluth1</strain>
        <tissue evidence="2">Whole animal</tissue>
    </source>
</reference>
<feature type="compositionally biased region" description="Basic and acidic residues" evidence="1">
    <location>
        <begin position="52"/>
        <end position="71"/>
    </location>
</feature>
<evidence type="ECO:0000256" key="1">
    <source>
        <dbReference type="SAM" id="MobiDB-lite"/>
    </source>
</evidence>
<protein>
    <submittedName>
        <fullName evidence="2">Uncharacterized protein</fullName>
    </submittedName>
</protein>